<dbReference type="SMART" id="SM00042">
    <property type="entry name" value="CUB"/>
    <property type="match status" value="1"/>
</dbReference>
<dbReference type="Gene3D" id="2.60.120.290">
    <property type="entry name" value="Spermadhesin, CUB domain"/>
    <property type="match status" value="1"/>
</dbReference>
<keyword evidence="2" id="KW-0645">Protease</keyword>
<feature type="chain" id="PRO_5009305187" evidence="11">
    <location>
        <begin position="25"/>
        <end position="647"/>
    </location>
</feature>
<evidence type="ECO:0000256" key="11">
    <source>
        <dbReference type="SAM" id="SignalP"/>
    </source>
</evidence>
<name>A0A1I7RZJ8_BURXY</name>
<dbReference type="Pfam" id="PF01400">
    <property type="entry name" value="Astacin"/>
    <property type="match status" value="1"/>
</dbReference>
<dbReference type="InterPro" id="IPR001506">
    <property type="entry name" value="Peptidase_M12A"/>
</dbReference>
<keyword evidence="6" id="KW-0482">Metalloprotease</keyword>
<evidence type="ECO:0000256" key="3">
    <source>
        <dbReference type="ARBA" id="ARBA00022723"/>
    </source>
</evidence>
<evidence type="ECO:0000259" key="12">
    <source>
        <dbReference type="PROSITE" id="PS01180"/>
    </source>
</evidence>
<reference evidence="15" key="1">
    <citation type="submission" date="2016-11" db="UniProtKB">
        <authorList>
            <consortium name="WormBaseParasite"/>
        </authorList>
    </citation>
    <scope>IDENTIFICATION</scope>
</reference>
<dbReference type="InterPro" id="IPR036383">
    <property type="entry name" value="TSP1_rpt_sf"/>
</dbReference>
<dbReference type="Proteomes" id="UP000095284">
    <property type="component" value="Unplaced"/>
</dbReference>
<dbReference type="InterPro" id="IPR000884">
    <property type="entry name" value="TSP1_rpt"/>
</dbReference>
<dbReference type="eggNOG" id="KOG3714">
    <property type="taxonomic scope" value="Eukaryota"/>
</dbReference>
<evidence type="ECO:0000313" key="15">
    <source>
        <dbReference type="WBParaSite" id="BXY_0616900.1"/>
    </source>
</evidence>
<dbReference type="InterPro" id="IPR006026">
    <property type="entry name" value="Peptidase_Metallo"/>
</dbReference>
<organism evidence="14 15">
    <name type="scientific">Bursaphelenchus xylophilus</name>
    <name type="common">Pinewood nematode worm</name>
    <name type="synonym">Aphelenchoides xylophilus</name>
    <dbReference type="NCBI Taxonomy" id="6326"/>
    <lineage>
        <taxon>Eukaryota</taxon>
        <taxon>Metazoa</taxon>
        <taxon>Ecdysozoa</taxon>
        <taxon>Nematoda</taxon>
        <taxon>Chromadorea</taxon>
        <taxon>Rhabditida</taxon>
        <taxon>Tylenchina</taxon>
        <taxon>Tylenchomorpha</taxon>
        <taxon>Aphelenchoidea</taxon>
        <taxon>Aphelenchoididae</taxon>
        <taxon>Bursaphelenchus</taxon>
    </lineage>
</organism>
<accession>A0A1I7RZJ8</accession>
<dbReference type="Gene3D" id="3.40.390.10">
    <property type="entry name" value="Collagenase (Catalytic Domain)"/>
    <property type="match status" value="1"/>
</dbReference>
<dbReference type="PROSITE" id="PS51864">
    <property type="entry name" value="ASTACIN"/>
    <property type="match status" value="1"/>
</dbReference>
<evidence type="ECO:0000256" key="2">
    <source>
        <dbReference type="ARBA" id="ARBA00022670"/>
    </source>
</evidence>
<evidence type="ECO:0000256" key="7">
    <source>
        <dbReference type="ARBA" id="ARBA00023157"/>
    </source>
</evidence>
<dbReference type="AlphaFoldDB" id="A0A1I7RZJ8"/>
<feature type="signal peptide" evidence="11">
    <location>
        <begin position="1"/>
        <end position="24"/>
    </location>
</feature>
<dbReference type="PANTHER" id="PTHR10127:SF810">
    <property type="entry name" value="ZINC METALLOPROTEINASE NAS-38"/>
    <property type="match status" value="1"/>
</dbReference>
<keyword evidence="4" id="KW-0378">Hydrolase</keyword>
<dbReference type="Gene3D" id="2.20.100.10">
    <property type="entry name" value="Thrombospondin type-1 (TSP1) repeat"/>
    <property type="match status" value="1"/>
</dbReference>
<keyword evidence="7" id="KW-1015">Disulfide bond</keyword>
<keyword evidence="3" id="KW-0479">Metal-binding</keyword>
<keyword evidence="5" id="KW-0862">Zinc</keyword>
<dbReference type="PROSITE" id="PS50092">
    <property type="entry name" value="TSP1"/>
    <property type="match status" value="1"/>
</dbReference>
<evidence type="ECO:0000256" key="10">
    <source>
        <dbReference type="SAM" id="MobiDB-lite"/>
    </source>
</evidence>
<dbReference type="PROSITE" id="PS01180">
    <property type="entry name" value="CUB"/>
    <property type="match status" value="1"/>
</dbReference>
<comment type="caution">
    <text evidence="9">Lacks conserved residue(s) required for the propagation of feature annotation.</text>
</comment>
<dbReference type="GO" id="GO:0004222">
    <property type="term" value="F:metalloendopeptidase activity"/>
    <property type="evidence" value="ECO:0007669"/>
    <property type="project" value="InterPro"/>
</dbReference>
<evidence type="ECO:0000256" key="5">
    <source>
        <dbReference type="ARBA" id="ARBA00022833"/>
    </source>
</evidence>
<keyword evidence="11" id="KW-0732">Signal</keyword>
<keyword evidence="1" id="KW-0245">EGF-like domain</keyword>
<evidence type="ECO:0000256" key="1">
    <source>
        <dbReference type="ARBA" id="ARBA00022536"/>
    </source>
</evidence>
<evidence type="ECO:0000313" key="14">
    <source>
        <dbReference type="Proteomes" id="UP000095284"/>
    </source>
</evidence>
<evidence type="ECO:0000256" key="4">
    <source>
        <dbReference type="ARBA" id="ARBA00022801"/>
    </source>
</evidence>
<dbReference type="SMART" id="SM00209">
    <property type="entry name" value="TSP1"/>
    <property type="match status" value="1"/>
</dbReference>
<dbReference type="SUPFAM" id="SSF55486">
    <property type="entry name" value="Metalloproteases ('zincins'), catalytic domain"/>
    <property type="match status" value="1"/>
</dbReference>
<dbReference type="InterPro" id="IPR024079">
    <property type="entry name" value="MetalloPept_cat_dom_sf"/>
</dbReference>
<dbReference type="InterPro" id="IPR035914">
    <property type="entry name" value="Sperma_CUB_dom_sf"/>
</dbReference>
<keyword evidence="8" id="KW-0325">Glycoprotein</keyword>
<dbReference type="GO" id="GO:0008270">
    <property type="term" value="F:zinc ion binding"/>
    <property type="evidence" value="ECO:0007669"/>
    <property type="project" value="InterPro"/>
</dbReference>
<feature type="region of interest" description="Disordered" evidence="10">
    <location>
        <begin position="418"/>
        <end position="441"/>
    </location>
</feature>
<evidence type="ECO:0000256" key="9">
    <source>
        <dbReference type="PROSITE-ProRule" id="PRU00059"/>
    </source>
</evidence>
<feature type="domain" description="CUB" evidence="12">
    <location>
        <begin position="240"/>
        <end position="354"/>
    </location>
</feature>
<feature type="domain" description="Peptidase M12A" evidence="13">
    <location>
        <begin position="114"/>
        <end position="191"/>
    </location>
</feature>
<dbReference type="Pfam" id="PF00431">
    <property type="entry name" value="CUB"/>
    <property type="match status" value="1"/>
</dbReference>
<dbReference type="SUPFAM" id="SSF49854">
    <property type="entry name" value="Spermadhesin, CUB domain"/>
    <property type="match status" value="1"/>
</dbReference>
<dbReference type="InterPro" id="IPR000859">
    <property type="entry name" value="CUB_dom"/>
</dbReference>
<dbReference type="GO" id="GO:0006508">
    <property type="term" value="P:proteolysis"/>
    <property type="evidence" value="ECO:0007669"/>
    <property type="project" value="UniProtKB-KW"/>
</dbReference>
<proteinExistence type="predicted"/>
<dbReference type="PANTHER" id="PTHR10127">
    <property type="entry name" value="DISCOIDIN, CUB, EGF, LAMININ , AND ZINC METALLOPROTEASE DOMAIN CONTAINING"/>
    <property type="match status" value="1"/>
</dbReference>
<sequence length="647" mass="72186">MRVGGAHKSFVLALIALCLTVSHAKRTKKAGSKTLQRINSLINEHINKTLPQFDTPSLPPPKLNPNARRHPDELSVNDPEDFFQGDVELSDRQATIIEQDLLEKLGRANARRKRKVGRESVYKRWDTKRPISYEFAESIPEPTKQRIREALGLWERNTCIRFLENGPDVDRLEFYDGGGCSSFVGRAGGTQINKAYKCTEHCPPINCKNGGYPNPHNCKKCKCPVGLAGARCADVQFSVCGGALKASTNKLQIQSPNYPLPFPQGMDCNWLIRAPKGGKIYLQFVDEFNFECIDTCDASYVEVKLKKDFRMTGYRFCCSQAPSQTLVADSEQMVVLHRGMGQVSAGFRALIWSDKDPDESEKSQITSTSRPLFTLPFTTTMRTTTTTAEPERPIETTRGMEKIEEVEFKPEIVQPTRFRTSPPLFTTTTTTLRPTTATTTTTEPPLTEIYEKKTTISLLPGEIDQFLGGALGPDENLEKIDEENEKEKEFTLFPTLLPTFPNVFGMTTVPPSSVEVHSTETPEEVTAPDGAECACGPWSEWIAPCTQMCGGCGKRTRTRPCRSEKCRREEKRTCNFDVCPKGTNFLWTNGEFHFLFDGCCFGSFNNGNGVCSGIEQEKNGGVVQLLLNLLKAGDEPDGTKRRTFVPD</sequence>
<evidence type="ECO:0000256" key="6">
    <source>
        <dbReference type="ARBA" id="ARBA00023049"/>
    </source>
</evidence>
<dbReference type="SMART" id="SM00235">
    <property type="entry name" value="ZnMc"/>
    <property type="match status" value="1"/>
</dbReference>
<protein>
    <submittedName>
        <fullName evidence="15">CUB domain-containing protein</fullName>
    </submittedName>
</protein>
<feature type="region of interest" description="Disordered" evidence="10">
    <location>
        <begin position="49"/>
        <end position="71"/>
    </location>
</feature>
<dbReference type="CDD" id="cd00041">
    <property type="entry name" value="CUB"/>
    <property type="match status" value="1"/>
</dbReference>
<dbReference type="WBParaSite" id="BXY_0616900.1">
    <property type="protein sequence ID" value="BXY_0616900.1"/>
    <property type="gene ID" value="BXY_0616900"/>
</dbReference>
<evidence type="ECO:0000259" key="13">
    <source>
        <dbReference type="PROSITE" id="PS51864"/>
    </source>
</evidence>
<evidence type="ECO:0000256" key="8">
    <source>
        <dbReference type="ARBA" id="ARBA00023180"/>
    </source>
</evidence>